<dbReference type="EMBL" id="CM042020">
    <property type="protein sequence ID" value="KAI3821213.1"/>
    <property type="molecule type" value="Genomic_DNA"/>
</dbReference>
<comment type="caution">
    <text evidence="1">The sequence shown here is derived from an EMBL/GenBank/DDBJ whole genome shotgun (WGS) entry which is preliminary data.</text>
</comment>
<keyword evidence="2" id="KW-1185">Reference proteome</keyword>
<reference evidence="2" key="1">
    <citation type="journal article" date="2022" name="Mol. Ecol. Resour.">
        <title>The genomes of chicory, endive, great burdock and yacon provide insights into Asteraceae palaeo-polyploidization history and plant inulin production.</title>
        <authorList>
            <person name="Fan W."/>
            <person name="Wang S."/>
            <person name="Wang H."/>
            <person name="Wang A."/>
            <person name="Jiang F."/>
            <person name="Liu H."/>
            <person name="Zhao H."/>
            <person name="Xu D."/>
            <person name="Zhang Y."/>
        </authorList>
    </citation>
    <scope>NUCLEOTIDE SEQUENCE [LARGE SCALE GENOMIC DNA]</scope>
    <source>
        <strain evidence="2">cv. Yunnan</strain>
    </source>
</reference>
<dbReference type="Proteomes" id="UP001056120">
    <property type="component" value="Linkage Group LG03"/>
</dbReference>
<protein>
    <submittedName>
        <fullName evidence="1">Uncharacterized protein</fullName>
    </submittedName>
</protein>
<name>A0ACB9JL50_9ASTR</name>
<proteinExistence type="predicted"/>
<accession>A0ACB9JL50</accession>
<evidence type="ECO:0000313" key="1">
    <source>
        <dbReference type="EMBL" id="KAI3821213.1"/>
    </source>
</evidence>
<organism evidence="1 2">
    <name type="scientific">Smallanthus sonchifolius</name>
    <dbReference type="NCBI Taxonomy" id="185202"/>
    <lineage>
        <taxon>Eukaryota</taxon>
        <taxon>Viridiplantae</taxon>
        <taxon>Streptophyta</taxon>
        <taxon>Embryophyta</taxon>
        <taxon>Tracheophyta</taxon>
        <taxon>Spermatophyta</taxon>
        <taxon>Magnoliopsida</taxon>
        <taxon>eudicotyledons</taxon>
        <taxon>Gunneridae</taxon>
        <taxon>Pentapetalae</taxon>
        <taxon>asterids</taxon>
        <taxon>campanulids</taxon>
        <taxon>Asterales</taxon>
        <taxon>Asteraceae</taxon>
        <taxon>Asteroideae</taxon>
        <taxon>Heliantheae alliance</taxon>
        <taxon>Millerieae</taxon>
        <taxon>Smallanthus</taxon>
    </lineage>
</organism>
<gene>
    <name evidence="1" type="ORF">L1987_08773</name>
</gene>
<reference evidence="1 2" key="2">
    <citation type="journal article" date="2022" name="Mol. Ecol. Resour.">
        <title>The genomes of chicory, endive, great burdock and yacon provide insights into Asteraceae paleo-polyploidization history and plant inulin production.</title>
        <authorList>
            <person name="Fan W."/>
            <person name="Wang S."/>
            <person name="Wang H."/>
            <person name="Wang A."/>
            <person name="Jiang F."/>
            <person name="Liu H."/>
            <person name="Zhao H."/>
            <person name="Xu D."/>
            <person name="Zhang Y."/>
        </authorList>
    </citation>
    <scope>NUCLEOTIDE SEQUENCE [LARGE SCALE GENOMIC DNA]</scope>
    <source>
        <strain evidence="2">cv. Yunnan</strain>
        <tissue evidence="1">Leaves</tissue>
    </source>
</reference>
<evidence type="ECO:0000313" key="2">
    <source>
        <dbReference type="Proteomes" id="UP001056120"/>
    </source>
</evidence>
<sequence length="68" mass="7705">MKWVQESGGGSLAAFDFTTKFILQVAVEEIDEKMIVKIGPKMDLGNLIPKKFQLATSREKYAVWDKEV</sequence>